<dbReference type="AlphaFoldDB" id="A0A553PU65"/>
<name>A0A553PU65_TIGCA</name>
<dbReference type="Gene3D" id="3.30.70.270">
    <property type="match status" value="1"/>
</dbReference>
<feature type="non-terminal residue" evidence="1">
    <location>
        <position position="105"/>
    </location>
</feature>
<sequence>MVSSAGITPNPAKVKAITTYSLPTNLMWPQSFLGLANQLALFLPDFACSTLKMRELLSRHCCGCAILISKHVAKHFDPSLPTELMTDMSNLDGMSYSLIQRETNG</sequence>
<comment type="caution">
    <text evidence="1">The sequence shown here is derived from an EMBL/GenBank/DDBJ whole genome shotgun (WGS) entry which is preliminary data.</text>
</comment>
<evidence type="ECO:0000313" key="1">
    <source>
        <dbReference type="EMBL" id="TRY81221.1"/>
    </source>
</evidence>
<evidence type="ECO:0008006" key="3">
    <source>
        <dbReference type="Google" id="ProtNLM"/>
    </source>
</evidence>
<dbReference type="GO" id="GO:0071897">
    <property type="term" value="P:DNA biosynthetic process"/>
    <property type="evidence" value="ECO:0007669"/>
    <property type="project" value="UniProtKB-ARBA"/>
</dbReference>
<proteinExistence type="predicted"/>
<accession>A0A553PU65</accession>
<evidence type="ECO:0000313" key="2">
    <source>
        <dbReference type="Proteomes" id="UP000318571"/>
    </source>
</evidence>
<organism evidence="1 2">
    <name type="scientific">Tigriopus californicus</name>
    <name type="common">Marine copepod</name>
    <dbReference type="NCBI Taxonomy" id="6832"/>
    <lineage>
        <taxon>Eukaryota</taxon>
        <taxon>Metazoa</taxon>
        <taxon>Ecdysozoa</taxon>
        <taxon>Arthropoda</taxon>
        <taxon>Crustacea</taxon>
        <taxon>Multicrustacea</taxon>
        <taxon>Hexanauplia</taxon>
        <taxon>Copepoda</taxon>
        <taxon>Harpacticoida</taxon>
        <taxon>Harpacticidae</taxon>
        <taxon>Tigriopus</taxon>
    </lineage>
</organism>
<reference evidence="1 2" key="1">
    <citation type="journal article" date="2018" name="Nat. Ecol. Evol.">
        <title>Genomic signatures of mitonuclear coevolution across populations of Tigriopus californicus.</title>
        <authorList>
            <person name="Barreto F.S."/>
            <person name="Watson E.T."/>
            <person name="Lima T.G."/>
            <person name="Willett C.S."/>
            <person name="Edmands S."/>
            <person name="Li W."/>
            <person name="Burton R.S."/>
        </authorList>
    </citation>
    <scope>NUCLEOTIDE SEQUENCE [LARGE SCALE GENOMIC DNA]</scope>
    <source>
        <strain evidence="1 2">San Diego</strain>
    </source>
</reference>
<dbReference type="InterPro" id="IPR043128">
    <property type="entry name" value="Rev_trsase/Diguanyl_cyclase"/>
</dbReference>
<dbReference type="InterPro" id="IPR043502">
    <property type="entry name" value="DNA/RNA_pol_sf"/>
</dbReference>
<dbReference type="EMBL" id="VCGU01000001">
    <property type="protein sequence ID" value="TRY81221.1"/>
    <property type="molecule type" value="Genomic_DNA"/>
</dbReference>
<keyword evidence="2" id="KW-1185">Reference proteome</keyword>
<dbReference type="SUPFAM" id="SSF56672">
    <property type="entry name" value="DNA/RNA polymerases"/>
    <property type="match status" value="1"/>
</dbReference>
<dbReference type="STRING" id="6832.A0A553PU65"/>
<gene>
    <name evidence="1" type="ORF">TCAL_15484</name>
</gene>
<dbReference type="Proteomes" id="UP000318571">
    <property type="component" value="Chromosome 12"/>
</dbReference>
<protein>
    <recommendedName>
        <fullName evidence="3">Reverse transcriptase/retrotransposon-derived protein RNase H-like domain-containing protein</fullName>
    </recommendedName>
</protein>